<protein>
    <submittedName>
        <fullName evidence="1">Uncharacterized protein (TIGR03067 family)</fullName>
    </submittedName>
</protein>
<accession>A0ABT9T3L9</accession>
<dbReference type="Proteomes" id="UP001237737">
    <property type="component" value="Unassembled WGS sequence"/>
</dbReference>
<dbReference type="NCBIfam" id="TIGR03067">
    <property type="entry name" value="Planc_TIGR03067"/>
    <property type="match status" value="1"/>
</dbReference>
<dbReference type="EMBL" id="JAUSSK010000004">
    <property type="protein sequence ID" value="MDQ0010842.1"/>
    <property type="molecule type" value="Genomic_DNA"/>
</dbReference>
<evidence type="ECO:0000313" key="1">
    <source>
        <dbReference type="EMBL" id="MDQ0010842.1"/>
    </source>
</evidence>
<name>A0ABT9T3L9_9GAMM</name>
<organism evidence="1 2">
    <name type="scientific">Luteibacter jiangsuensis</name>
    <dbReference type="NCBI Taxonomy" id="637577"/>
    <lineage>
        <taxon>Bacteria</taxon>
        <taxon>Pseudomonadati</taxon>
        <taxon>Pseudomonadota</taxon>
        <taxon>Gammaproteobacteria</taxon>
        <taxon>Lysobacterales</taxon>
        <taxon>Rhodanobacteraceae</taxon>
        <taxon>Luteibacter</taxon>
    </lineage>
</organism>
<keyword evidence="2" id="KW-1185">Reference proteome</keyword>
<sequence length="124" mass="13715">MDDLQMLQGAWRQVRFEENGVIEPPDIHGGTGTITTIDGDRFAVRSPTGELLLAGRFILDPMAHPKSITWIDSMGDDAGKLLPATYKLSNDEFIFIASDEDMPRSPVFVTSPGLTLRGFVRHRA</sequence>
<gene>
    <name evidence="1" type="ORF">J2T07_003048</name>
</gene>
<evidence type="ECO:0000313" key="2">
    <source>
        <dbReference type="Proteomes" id="UP001237737"/>
    </source>
</evidence>
<proteinExistence type="predicted"/>
<comment type="caution">
    <text evidence="1">The sequence shown here is derived from an EMBL/GenBank/DDBJ whole genome shotgun (WGS) entry which is preliminary data.</text>
</comment>
<reference evidence="1 2" key="1">
    <citation type="submission" date="2023-07" db="EMBL/GenBank/DDBJ databases">
        <title>Sorghum-associated microbial communities from plants grown in Nebraska, USA.</title>
        <authorList>
            <person name="Schachtman D."/>
        </authorList>
    </citation>
    <scope>NUCLEOTIDE SEQUENCE [LARGE SCALE GENOMIC DNA]</scope>
    <source>
        <strain evidence="1 2">CC60</strain>
    </source>
</reference>
<dbReference type="RefSeq" id="WP_306850937.1">
    <property type="nucleotide sequence ID" value="NZ_JAUSSK010000004.1"/>
</dbReference>
<dbReference type="InterPro" id="IPR017504">
    <property type="entry name" value="CHP03067_Planctomycetes"/>
</dbReference>